<sequence>MKKRAYAIIALVIFLAMMIINNLNMGNEAEKLQQERDNLTEQVAAFKEDGEKHSAAYEETLKENEQLKSDADDLKKEIDRLKSPVLYQDFLDAVRTVEDYKKEDSFIKAKDYFAFSLIGGFSSLDSAGKCPCGIDFKSGSIDWKPNSVLDLKELGIEGERIVLTYQTAEMIKDDYQFIMSKTKGFNDETPRWRIEEMKTIAK</sequence>
<dbReference type="RefSeq" id="WP_035206998.1">
    <property type="nucleotide sequence ID" value="NZ_JNVC02000005.1"/>
</dbReference>
<dbReference type="AlphaFoldDB" id="A0A084GW75"/>
<gene>
    <name evidence="3" type="ORF">GS18_0210665</name>
</gene>
<organism evidence="3 4">
    <name type="scientific">Metabacillus indicus</name>
    <name type="common">Bacillus indicus</name>
    <dbReference type="NCBI Taxonomy" id="246786"/>
    <lineage>
        <taxon>Bacteria</taxon>
        <taxon>Bacillati</taxon>
        <taxon>Bacillota</taxon>
        <taxon>Bacilli</taxon>
        <taxon>Bacillales</taxon>
        <taxon>Bacillaceae</taxon>
        <taxon>Metabacillus</taxon>
    </lineage>
</organism>
<protein>
    <submittedName>
        <fullName evidence="3">Uncharacterized protein</fullName>
    </submittedName>
</protein>
<keyword evidence="2" id="KW-1133">Transmembrane helix</keyword>
<evidence type="ECO:0000313" key="4">
    <source>
        <dbReference type="Proteomes" id="UP000028549"/>
    </source>
</evidence>
<name>A0A084GW75_METID</name>
<reference evidence="3 4" key="1">
    <citation type="journal article" date="2005" name="Int. J. Syst. Evol. Microbiol.">
        <title>Bacillus cibi sp. nov., isolated from jeotgal, a traditional Korean fermented seafood.</title>
        <authorList>
            <person name="Yoon J.H."/>
            <person name="Lee C.H."/>
            <person name="Oh T.K."/>
        </authorList>
    </citation>
    <scope>NUCLEOTIDE SEQUENCE [LARGE SCALE GENOMIC DNA]</scope>
    <source>
        <strain evidence="3 4">DSM 16189</strain>
    </source>
</reference>
<dbReference type="Proteomes" id="UP000028549">
    <property type="component" value="Unassembled WGS sequence"/>
</dbReference>
<keyword evidence="2" id="KW-0812">Transmembrane</keyword>
<accession>A0A084GW75</accession>
<proteinExistence type="predicted"/>
<feature type="transmembrane region" description="Helical" evidence="2">
    <location>
        <begin position="6"/>
        <end position="23"/>
    </location>
</feature>
<dbReference type="EMBL" id="JNVC02000005">
    <property type="protein sequence ID" value="KEZ51587.1"/>
    <property type="molecule type" value="Genomic_DNA"/>
</dbReference>
<evidence type="ECO:0000256" key="2">
    <source>
        <dbReference type="SAM" id="Phobius"/>
    </source>
</evidence>
<evidence type="ECO:0000313" key="3">
    <source>
        <dbReference type="EMBL" id="KEZ51587.1"/>
    </source>
</evidence>
<feature type="coiled-coil region" evidence="1">
    <location>
        <begin position="22"/>
        <end position="84"/>
    </location>
</feature>
<keyword evidence="2" id="KW-0472">Membrane</keyword>
<dbReference type="OrthoDB" id="2928352at2"/>
<comment type="caution">
    <text evidence="3">The sequence shown here is derived from an EMBL/GenBank/DDBJ whole genome shotgun (WGS) entry which is preliminary data.</text>
</comment>
<keyword evidence="4" id="KW-1185">Reference proteome</keyword>
<keyword evidence="1" id="KW-0175">Coiled coil</keyword>
<evidence type="ECO:0000256" key="1">
    <source>
        <dbReference type="SAM" id="Coils"/>
    </source>
</evidence>